<dbReference type="AlphaFoldDB" id="A0A382QSY2"/>
<protein>
    <recommendedName>
        <fullName evidence="5">Caspase family p20 domain-containing protein</fullName>
    </recommendedName>
</protein>
<evidence type="ECO:0000313" key="4">
    <source>
        <dbReference type="EMBL" id="SVC88619.1"/>
    </source>
</evidence>
<feature type="non-terminal residue" evidence="4">
    <location>
        <position position="1"/>
    </location>
</feature>
<dbReference type="EMBL" id="UINC01116700">
    <property type="protein sequence ID" value="SVC88619.1"/>
    <property type="molecule type" value="Genomic_DNA"/>
</dbReference>
<dbReference type="SMART" id="SM00115">
    <property type="entry name" value="CASc"/>
    <property type="match status" value="1"/>
</dbReference>
<sequence length="328" mass="36710">IILSIFLLTLPSVVNSSQSRVALVIGNGAYKEGPLRNPVNDARTLKNVLMRAGFQVSLLENGNKRQMLKAVKDFGKKLRKSDVALFYFSGHGSQYMDRNWIFPIGIDIGRAQDLEFETVSAQRILREMEGGTNKRVNIVIIDACRKTPTFQGYRSASRGLAAPKVQPEGTIYAFSTAPGTIAYDGDGENSPYVMELKKHLLTPGLKIEDVFKRVRVGVKNRTSRKPTPQIPWENSSLMGDFYFVPQTDGTVISSTSSQNTELVRPNVYNADEEAWNEIRNSSNPEDFITFIRHFGDSPLAETAKFKLDRLKKEQTEGGKRVTNLKLTN</sequence>
<reference evidence="4" key="1">
    <citation type="submission" date="2018-05" db="EMBL/GenBank/DDBJ databases">
        <authorList>
            <person name="Lanie J.A."/>
            <person name="Ng W.-L."/>
            <person name="Kazmierczak K.M."/>
            <person name="Andrzejewski T.M."/>
            <person name="Davidsen T.M."/>
            <person name="Wayne K.J."/>
            <person name="Tettelin H."/>
            <person name="Glass J.I."/>
            <person name="Rusch D."/>
            <person name="Podicherti R."/>
            <person name="Tsui H.-C.T."/>
            <person name="Winkler M.E."/>
        </authorList>
    </citation>
    <scope>NUCLEOTIDE SEQUENCE</scope>
</reference>
<dbReference type="Gene3D" id="3.40.50.1460">
    <property type="match status" value="1"/>
</dbReference>
<dbReference type="InterPro" id="IPR002138">
    <property type="entry name" value="Pept_C14_p10"/>
</dbReference>
<feature type="domain" description="Caspase family p10" evidence="2">
    <location>
        <begin position="171"/>
        <end position="245"/>
    </location>
</feature>
<dbReference type="PANTHER" id="PTHR22576:SF37">
    <property type="entry name" value="MUCOSA-ASSOCIATED LYMPHOID TISSUE LYMPHOMA TRANSLOCATION PROTEIN 1"/>
    <property type="match status" value="1"/>
</dbReference>
<dbReference type="PANTHER" id="PTHR22576">
    <property type="entry name" value="MUCOSA ASSOCIATED LYMPHOID TISSUE LYMPHOMA TRANSLOCATION PROTEIN 1/PARACASPASE"/>
    <property type="match status" value="1"/>
</dbReference>
<dbReference type="PROSITE" id="PS50208">
    <property type="entry name" value="CASPASE_P20"/>
    <property type="match status" value="1"/>
</dbReference>
<dbReference type="Pfam" id="PF00656">
    <property type="entry name" value="Peptidase_C14"/>
    <property type="match status" value="1"/>
</dbReference>
<evidence type="ECO:0000256" key="1">
    <source>
        <dbReference type="ARBA" id="ARBA00010134"/>
    </source>
</evidence>
<dbReference type="InterPro" id="IPR052039">
    <property type="entry name" value="Caspase-related_regulators"/>
</dbReference>
<gene>
    <name evidence="4" type="ORF">METZ01_LOCUS341473</name>
</gene>
<feature type="domain" description="Caspase family p20" evidence="3">
    <location>
        <begin position="18"/>
        <end position="94"/>
    </location>
</feature>
<dbReference type="GO" id="GO:0006508">
    <property type="term" value="P:proteolysis"/>
    <property type="evidence" value="ECO:0007669"/>
    <property type="project" value="InterPro"/>
</dbReference>
<proteinExistence type="inferred from homology"/>
<evidence type="ECO:0008006" key="5">
    <source>
        <dbReference type="Google" id="ProtNLM"/>
    </source>
</evidence>
<comment type="similarity">
    <text evidence="1">Belongs to the peptidase C14A family.</text>
</comment>
<evidence type="ECO:0000259" key="3">
    <source>
        <dbReference type="PROSITE" id="PS50208"/>
    </source>
</evidence>
<dbReference type="InterPro" id="IPR029030">
    <property type="entry name" value="Caspase-like_dom_sf"/>
</dbReference>
<dbReference type="PROSITE" id="PS50207">
    <property type="entry name" value="CASPASE_P10"/>
    <property type="match status" value="1"/>
</dbReference>
<name>A0A382QSY2_9ZZZZ</name>
<dbReference type="InterPro" id="IPR015917">
    <property type="entry name" value="Pept_C14A"/>
</dbReference>
<feature type="non-terminal residue" evidence="4">
    <location>
        <position position="328"/>
    </location>
</feature>
<dbReference type="InterPro" id="IPR011600">
    <property type="entry name" value="Pept_C14_caspase"/>
</dbReference>
<dbReference type="SUPFAM" id="SSF52129">
    <property type="entry name" value="Caspase-like"/>
    <property type="match status" value="1"/>
</dbReference>
<accession>A0A382QSY2</accession>
<evidence type="ECO:0000259" key="2">
    <source>
        <dbReference type="PROSITE" id="PS50207"/>
    </source>
</evidence>
<organism evidence="4">
    <name type="scientific">marine metagenome</name>
    <dbReference type="NCBI Taxonomy" id="408172"/>
    <lineage>
        <taxon>unclassified sequences</taxon>
        <taxon>metagenomes</taxon>
        <taxon>ecological metagenomes</taxon>
    </lineage>
</organism>
<dbReference type="InterPro" id="IPR001309">
    <property type="entry name" value="Pept_C14_p20"/>
</dbReference>
<dbReference type="GO" id="GO:0004197">
    <property type="term" value="F:cysteine-type endopeptidase activity"/>
    <property type="evidence" value="ECO:0007669"/>
    <property type="project" value="InterPro"/>
</dbReference>